<sequence length="145" mass="16277">MQRGSFTQSEWSGQEPSNRHRDKPFLTQSSVSPTNTVIVKETPPLLISRDEYLLALHDVEVSRLKEKLRALHLKNEGLRAELALSEARVQGLLTRIAVDSATRATAVKHAEWRVITEVVRGLLAALVVSLFALFTYILLTTTISW</sequence>
<evidence type="ECO:0000313" key="4">
    <source>
        <dbReference type="Proteomes" id="UP000799441"/>
    </source>
</evidence>
<proteinExistence type="predicted"/>
<gene>
    <name evidence="3" type="ORF">K431DRAFT_290979</name>
</gene>
<dbReference type="AlphaFoldDB" id="A0A9P4UR73"/>
<keyword evidence="2" id="KW-0812">Transmembrane</keyword>
<protein>
    <submittedName>
        <fullName evidence="3">Uncharacterized protein</fullName>
    </submittedName>
</protein>
<evidence type="ECO:0000256" key="1">
    <source>
        <dbReference type="SAM" id="MobiDB-lite"/>
    </source>
</evidence>
<accession>A0A9P4UR73</accession>
<feature type="compositionally biased region" description="Polar residues" evidence="1">
    <location>
        <begin position="1"/>
        <end position="16"/>
    </location>
</feature>
<name>A0A9P4UR73_9PEZI</name>
<keyword evidence="4" id="KW-1185">Reference proteome</keyword>
<comment type="caution">
    <text evidence="3">The sequence shown here is derived from an EMBL/GenBank/DDBJ whole genome shotgun (WGS) entry which is preliminary data.</text>
</comment>
<organism evidence="3 4">
    <name type="scientific">Polychaeton citri CBS 116435</name>
    <dbReference type="NCBI Taxonomy" id="1314669"/>
    <lineage>
        <taxon>Eukaryota</taxon>
        <taxon>Fungi</taxon>
        <taxon>Dikarya</taxon>
        <taxon>Ascomycota</taxon>
        <taxon>Pezizomycotina</taxon>
        <taxon>Dothideomycetes</taxon>
        <taxon>Dothideomycetidae</taxon>
        <taxon>Capnodiales</taxon>
        <taxon>Capnodiaceae</taxon>
        <taxon>Polychaeton</taxon>
    </lineage>
</organism>
<evidence type="ECO:0000313" key="3">
    <source>
        <dbReference type="EMBL" id="KAF2725307.1"/>
    </source>
</evidence>
<feature type="transmembrane region" description="Helical" evidence="2">
    <location>
        <begin position="118"/>
        <end position="139"/>
    </location>
</feature>
<feature type="region of interest" description="Disordered" evidence="1">
    <location>
        <begin position="1"/>
        <end position="29"/>
    </location>
</feature>
<evidence type="ECO:0000256" key="2">
    <source>
        <dbReference type="SAM" id="Phobius"/>
    </source>
</evidence>
<dbReference type="Proteomes" id="UP000799441">
    <property type="component" value="Unassembled WGS sequence"/>
</dbReference>
<reference evidence="3" key="1">
    <citation type="journal article" date="2020" name="Stud. Mycol.">
        <title>101 Dothideomycetes genomes: a test case for predicting lifestyles and emergence of pathogens.</title>
        <authorList>
            <person name="Haridas S."/>
            <person name="Albert R."/>
            <person name="Binder M."/>
            <person name="Bloem J."/>
            <person name="Labutti K."/>
            <person name="Salamov A."/>
            <person name="Andreopoulos B."/>
            <person name="Baker S."/>
            <person name="Barry K."/>
            <person name="Bills G."/>
            <person name="Bluhm B."/>
            <person name="Cannon C."/>
            <person name="Castanera R."/>
            <person name="Culley D."/>
            <person name="Daum C."/>
            <person name="Ezra D."/>
            <person name="Gonzalez J."/>
            <person name="Henrissat B."/>
            <person name="Kuo A."/>
            <person name="Liang C."/>
            <person name="Lipzen A."/>
            <person name="Lutzoni F."/>
            <person name="Magnuson J."/>
            <person name="Mondo S."/>
            <person name="Nolan M."/>
            <person name="Ohm R."/>
            <person name="Pangilinan J."/>
            <person name="Park H.-J."/>
            <person name="Ramirez L."/>
            <person name="Alfaro M."/>
            <person name="Sun H."/>
            <person name="Tritt A."/>
            <person name="Yoshinaga Y."/>
            <person name="Zwiers L.-H."/>
            <person name="Turgeon B."/>
            <person name="Goodwin S."/>
            <person name="Spatafora J."/>
            <person name="Crous P."/>
            <person name="Grigoriev I."/>
        </authorList>
    </citation>
    <scope>NUCLEOTIDE SEQUENCE</scope>
    <source>
        <strain evidence="3">CBS 116435</strain>
    </source>
</reference>
<keyword evidence="2" id="KW-0472">Membrane</keyword>
<dbReference type="EMBL" id="MU003768">
    <property type="protein sequence ID" value="KAF2725307.1"/>
    <property type="molecule type" value="Genomic_DNA"/>
</dbReference>
<keyword evidence="2" id="KW-1133">Transmembrane helix</keyword>